<dbReference type="AlphaFoldDB" id="A0A835U8L4"/>
<evidence type="ECO:0000256" key="1">
    <source>
        <dbReference type="SAM" id="MobiDB-lite"/>
    </source>
</evidence>
<protein>
    <recommendedName>
        <fullName evidence="4">BAR domain-containing protein</fullName>
    </recommendedName>
</protein>
<feature type="region of interest" description="Disordered" evidence="1">
    <location>
        <begin position="521"/>
        <end position="557"/>
    </location>
</feature>
<evidence type="ECO:0000313" key="2">
    <source>
        <dbReference type="EMBL" id="KAG0453699.1"/>
    </source>
</evidence>
<dbReference type="PANTHER" id="PTHR34119">
    <property type="entry name" value="HYDROXYPROLINE-RICH GLYCOPROTEIN-LIKE"/>
    <property type="match status" value="1"/>
</dbReference>
<feature type="region of interest" description="Disordered" evidence="1">
    <location>
        <begin position="376"/>
        <end position="479"/>
    </location>
</feature>
<evidence type="ECO:0008006" key="4">
    <source>
        <dbReference type="Google" id="ProtNLM"/>
    </source>
</evidence>
<dbReference type="SUPFAM" id="SSF103657">
    <property type="entry name" value="BAR/IMD domain-like"/>
    <property type="match status" value="1"/>
</dbReference>
<dbReference type="EMBL" id="JADCNM010000014">
    <property type="protein sequence ID" value="KAG0453699.1"/>
    <property type="molecule type" value="Genomic_DNA"/>
</dbReference>
<name>A0A835U8L4_VANPL</name>
<comment type="caution">
    <text evidence="2">The sequence shown here is derived from an EMBL/GenBank/DDBJ whole genome shotgun (WGS) entry which is preliminary data.</text>
</comment>
<organism evidence="2 3">
    <name type="scientific">Vanilla planifolia</name>
    <name type="common">Vanilla</name>
    <dbReference type="NCBI Taxonomy" id="51239"/>
    <lineage>
        <taxon>Eukaryota</taxon>
        <taxon>Viridiplantae</taxon>
        <taxon>Streptophyta</taxon>
        <taxon>Embryophyta</taxon>
        <taxon>Tracheophyta</taxon>
        <taxon>Spermatophyta</taxon>
        <taxon>Magnoliopsida</taxon>
        <taxon>Liliopsida</taxon>
        <taxon>Asparagales</taxon>
        <taxon>Orchidaceae</taxon>
        <taxon>Vanilloideae</taxon>
        <taxon>Vanilleae</taxon>
        <taxon>Vanilla</taxon>
    </lineage>
</organism>
<dbReference type="Gene3D" id="1.20.1270.60">
    <property type="entry name" value="Arfaptin homology (AH) domain/BAR domain"/>
    <property type="match status" value="1"/>
</dbReference>
<feature type="non-terminal residue" evidence="2">
    <location>
        <position position="611"/>
    </location>
</feature>
<evidence type="ECO:0000313" key="3">
    <source>
        <dbReference type="Proteomes" id="UP000639772"/>
    </source>
</evidence>
<feature type="region of interest" description="Disordered" evidence="1">
    <location>
        <begin position="580"/>
        <end position="611"/>
    </location>
</feature>
<reference evidence="2 3" key="1">
    <citation type="journal article" date="2020" name="Nat. Food">
        <title>A phased Vanilla planifolia genome enables genetic improvement of flavour and production.</title>
        <authorList>
            <person name="Hasing T."/>
            <person name="Tang H."/>
            <person name="Brym M."/>
            <person name="Khazi F."/>
            <person name="Huang T."/>
            <person name="Chambers A.H."/>
        </authorList>
    </citation>
    <scope>NUCLEOTIDE SEQUENCE [LARGE SCALE GENOMIC DNA]</scope>
    <source>
        <tissue evidence="2">Leaf</tissue>
    </source>
</reference>
<dbReference type="CDD" id="cd07307">
    <property type="entry name" value="BAR"/>
    <property type="match status" value="1"/>
</dbReference>
<feature type="compositionally biased region" description="Basic and acidic residues" evidence="1">
    <location>
        <begin position="397"/>
        <end position="409"/>
    </location>
</feature>
<feature type="compositionally biased region" description="Polar residues" evidence="1">
    <location>
        <begin position="467"/>
        <end position="477"/>
    </location>
</feature>
<feature type="compositionally biased region" description="Low complexity" evidence="1">
    <location>
        <begin position="435"/>
        <end position="449"/>
    </location>
</feature>
<dbReference type="InterPro" id="IPR037488">
    <property type="entry name" value="At2g33490-like"/>
</dbReference>
<proteinExistence type="predicted"/>
<gene>
    <name evidence="2" type="ORF">HPP92_025003</name>
</gene>
<accession>A0A835U8L4</accession>
<dbReference type="OrthoDB" id="1925034at2759"/>
<sequence>MKSSLRKLRSFAFQKSTVLEEKRDHGVPSGEEDLLRASQDMLDMRNCYDSLLSAAAATANSAYEFSEALREMGTCLLDKTSLNDDEESGRVLLMIGRIQFELQKLVDSYRAHIIQTITVPSESLLNELRTVEEMKRQCDDKRDLYKFMLAAHKEKGRMKNAKGENFSSQQLQAVLGDYEEETNLFVFRLKSLKQGQSRSLLTQAARHHAAQLDFFRRGVKSLEVVEPHVKVLAEQQHIDYNFIGLDNDGSDGKGYSYGCNDFDELSFDFGLHEHQDFGSANTNSTEVDQENLTVAASTNSVVEEVLENSEGDSFSFHGGLRADSQSASTLPDKKFDPSQRIRKTNDLCIRKCHSYVLPMPVDAKILASPCSQTSLTVGRTSNDDVWPKPFQHSFPLEPDKPAKSSKDELSSPSSSNILHSMPNESNVGDGPMKLPLPLGEGSLLPLPGLQRGASDTRKSKGQAFSGPLTSLIQSPRSSVPPRLFPSISLPQLSSKSNELYELPRPPVTTVEPWRSSTLGGYSGPLVQRSRGPCAANRNLSNKASKLPRPPSRMTRSFSIPSSGKVANFLATGYSAEVQDEISSSMQPMLPLSSNHSSRKGSELVALSPKTE</sequence>
<dbReference type="PANTHER" id="PTHR34119:SF1">
    <property type="entry name" value="OS04G0394700 PROTEIN"/>
    <property type="match status" value="1"/>
</dbReference>
<dbReference type="InterPro" id="IPR027267">
    <property type="entry name" value="AH/BAR_dom_sf"/>
</dbReference>
<feature type="compositionally biased region" description="Polar residues" evidence="1">
    <location>
        <begin position="416"/>
        <end position="426"/>
    </location>
</feature>
<feature type="compositionally biased region" description="Low complexity" evidence="1">
    <location>
        <begin position="582"/>
        <end position="593"/>
    </location>
</feature>
<dbReference type="Proteomes" id="UP000639772">
    <property type="component" value="Unassembled WGS sequence"/>
</dbReference>